<reference evidence="2 3" key="1">
    <citation type="submission" date="2017-11" db="EMBL/GenBank/DDBJ databases">
        <title>Infants hospitalized years apart are colonized by the same room-sourced microbial strains.</title>
        <authorList>
            <person name="Brooks B."/>
            <person name="Olm M.R."/>
            <person name="Firek B.A."/>
            <person name="Baker R."/>
            <person name="Thomas B.C."/>
            <person name="Morowitz M.J."/>
            <person name="Banfield J.F."/>
        </authorList>
    </citation>
    <scope>NUCLEOTIDE SEQUENCE [LARGE SCALE GENOMIC DNA]</scope>
    <source>
        <strain evidence="2">S2_009_000_R2_76</strain>
    </source>
</reference>
<name>A0A2W5F0L3_9SPHI</name>
<comment type="caution">
    <text evidence="2">The sequence shown here is derived from an EMBL/GenBank/DDBJ whole genome shotgun (WGS) entry which is preliminary data.</text>
</comment>
<proteinExistence type="predicted"/>
<dbReference type="EMBL" id="QFOI01000134">
    <property type="protein sequence ID" value="PZP48988.1"/>
    <property type="molecule type" value="Genomic_DNA"/>
</dbReference>
<evidence type="ECO:0000313" key="2">
    <source>
        <dbReference type="EMBL" id="PZP48988.1"/>
    </source>
</evidence>
<dbReference type="AlphaFoldDB" id="A0A2W5F0L3"/>
<keyword evidence="1" id="KW-0472">Membrane</keyword>
<accession>A0A2W5F0L3</accession>
<feature type="transmembrane region" description="Helical" evidence="1">
    <location>
        <begin position="6"/>
        <end position="24"/>
    </location>
</feature>
<evidence type="ECO:0000313" key="3">
    <source>
        <dbReference type="Proteomes" id="UP000249645"/>
    </source>
</evidence>
<organism evidence="2 3">
    <name type="scientific">Pseudopedobacter saltans</name>
    <dbReference type="NCBI Taxonomy" id="151895"/>
    <lineage>
        <taxon>Bacteria</taxon>
        <taxon>Pseudomonadati</taxon>
        <taxon>Bacteroidota</taxon>
        <taxon>Sphingobacteriia</taxon>
        <taxon>Sphingobacteriales</taxon>
        <taxon>Sphingobacteriaceae</taxon>
        <taxon>Pseudopedobacter</taxon>
    </lineage>
</organism>
<protein>
    <submittedName>
        <fullName evidence="2">Uncharacterized protein</fullName>
    </submittedName>
</protein>
<evidence type="ECO:0000256" key="1">
    <source>
        <dbReference type="SAM" id="Phobius"/>
    </source>
</evidence>
<sequence length="75" mass="8147">MEIGIIVIFILLFIIALPISIIVLNYNKYSKKRKEDQNATPPNTILTAFLVILVLFGIGLLMLTALCTGGFGGGH</sequence>
<keyword evidence="1" id="KW-1133">Transmembrane helix</keyword>
<dbReference type="Proteomes" id="UP000249645">
    <property type="component" value="Unassembled WGS sequence"/>
</dbReference>
<feature type="transmembrane region" description="Helical" evidence="1">
    <location>
        <begin position="45"/>
        <end position="71"/>
    </location>
</feature>
<gene>
    <name evidence="2" type="ORF">DI598_08940</name>
</gene>
<keyword evidence="1" id="KW-0812">Transmembrane</keyword>